<proteinExistence type="predicted"/>
<dbReference type="EMBL" id="VLNR01000011">
    <property type="protein sequence ID" value="TSE09854.1"/>
    <property type="molecule type" value="Genomic_DNA"/>
</dbReference>
<keyword evidence="1" id="KW-1133">Transmembrane helix</keyword>
<evidence type="ECO:0000313" key="3">
    <source>
        <dbReference type="Proteomes" id="UP000318833"/>
    </source>
</evidence>
<evidence type="ECO:0000256" key="1">
    <source>
        <dbReference type="SAM" id="Phobius"/>
    </source>
</evidence>
<dbReference type="OrthoDB" id="9814627at2"/>
<protein>
    <submittedName>
        <fullName evidence="2">RHS repeat protein</fullName>
    </submittedName>
</protein>
<keyword evidence="3" id="KW-1185">Reference proteome</keyword>
<name>A0A554VND9_9FLAO</name>
<keyword evidence="1" id="KW-0472">Membrane</keyword>
<evidence type="ECO:0000313" key="2">
    <source>
        <dbReference type="EMBL" id="TSE09854.1"/>
    </source>
</evidence>
<organism evidence="2 3">
    <name type="scientific">Aquimarina algiphila</name>
    <dbReference type="NCBI Taxonomy" id="2047982"/>
    <lineage>
        <taxon>Bacteria</taxon>
        <taxon>Pseudomonadati</taxon>
        <taxon>Bacteroidota</taxon>
        <taxon>Flavobacteriia</taxon>
        <taxon>Flavobacteriales</taxon>
        <taxon>Flavobacteriaceae</taxon>
        <taxon>Aquimarina</taxon>
    </lineage>
</organism>
<feature type="transmembrane region" description="Helical" evidence="1">
    <location>
        <begin position="34"/>
        <end position="55"/>
    </location>
</feature>
<comment type="caution">
    <text evidence="2">The sequence shown here is derived from an EMBL/GenBank/DDBJ whole genome shotgun (WGS) entry which is preliminary data.</text>
</comment>
<dbReference type="RefSeq" id="WP_143916027.1">
    <property type="nucleotide sequence ID" value="NZ_CANMIK010000028.1"/>
</dbReference>
<dbReference type="AlphaFoldDB" id="A0A554VND9"/>
<sequence length="1146" mass="133489">MKQKSFIRKYLHYFLNSFAESIVKKRNGRLSTTIIILLPKKAILLVLFICSFQTYSQKLILPGNDNPNDYLTNPSLTGFNDYSNQELVDLYTGMVNIKIPVYTVKDNDLQIPISLSYKKDGILVDEKASDIGLGWRLNTLGYIKRQVKGNPDEDIYGTNDRGDKIRINYGRFNNLKFRPLILVDIIDDYIIDDYVKMVKNRSYNNNTCIPSEEKFHLIALSSVPSRPSSSLYPQIEYHFQRIMDTQPDIFYYQIPATSGSFVLDRNGNPVIISGSTDVVITPAIGPKAHPINPEWGITTPNGITYSFPHTDAYTETTENYMPHASVGAVAGPKETKEEFMNRPNYRQWQRNFNLKNPRDKNHLINTWYPSKITSSRFKTEIVVTYKDQEPIEEFKNTEQRMHYIKTYKDQYEELERTLPNYCDGPERPYSRTTSFVDQPTGTLYDIYANTNASYWIPNLRIIKNPKYISKITFGNGNVTFKYSTEERSDLPGNFALEQILISNNDNRTVKKFGFTYDYFIALPYQNLQKSSRLKLLSFSEIATTGDEKKQHKFEYHEHMKLPSYESNQQDYWGYFNANTANTLIPTSRRKGINFPGANREPDENRTKVAMLKKIIYPTGGYNEIEYEINKYKDKDLRLDHNIGGLRVKKTITATSSTDSKKIIKNYIYGRPGFSSGSSVNFVDSNWYHNFQRDAYLTSFDYDNKFIERYFYIRKSAQSIYPLLKTKGGWVGYQEVTVSTPGLGKSVYEFTNPEDNPDEQGQRFLSPFRSESAVDPHHDIVHISKDPLRGLLKEKSDYDENGRIIRAEYIDYEENPRYHNQIEQNILTVENEFLANTTRIWHPDLRNLVPPFPHQTAKFYNVSQIQSYFPYIKKRTIKTFGSDTPDHILNEVTYQKNSASHMQTTHMMSQGSDRKKRETLAYYPGDTFPTDNLLPSERSAVFRLKEQNRIQPVFIENRKEDNVIGVTRNVYDERSPGSVRIKKIQRGINKDHLKDQSVFRYNTKGNVRETYRFKDTPKAVYIWGYNDQLPIIKIEGKLSYKEIEARFLAEHGKRLFFLKDISNKPADNQILEDWLDKFRTTIQTYDKTCHITTYLHKPLIGITSIKDPKGNLVSYEYDLFNRLKETKDSEGNLITKSEYHFNISNNE</sequence>
<reference evidence="2 3" key="1">
    <citation type="submission" date="2019-07" db="EMBL/GenBank/DDBJ databases">
        <title>The draft genome sequence of Aquimarina algiphila M91.</title>
        <authorList>
            <person name="Meng X."/>
        </authorList>
    </citation>
    <scope>NUCLEOTIDE SEQUENCE [LARGE SCALE GENOMIC DNA]</scope>
    <source>
        <strain evidence="2 3">M91</strain>
    </source>
</reference>
<accession>A0A554VND9</accession>
<dbReference type="Proteomes" id="UP000318833">
    <property type="component" value="Unassembled WGS sequence"/>
</dbReference>
<keyword evidence="1" id="KW-0812">Transmembrane</keyword>
<gene>
    <name evidence="2" type="ORF">FOF46_07515</name>
</gene>